<reference evidence="2 3" key="1">
    <citation type="submission" date="2024-01" db="EMBL/GenBank/DDBJ databases">
        <title>Genome assemblies of Stephania.</title>
        <authorList>
            <person name="Yang L."/>
        </authorList>
    </citation>
    <scope>NUCLEOTIDE SEQUENCE [LARGE SCALE GENOMIC DNA]</scope>
    <source>
        <strain evidence="2">QJT</strain>
        <tissue evidence="2">Leaf</tissue>
    </source>
</reference>
<dbReference type="PANTHER" id="PTHR46146">
    <property type="entry name" value="SERINE/THREONINE-PROTEIN KINASE-LIKE PROTEIN CCR4"/>
    <property type="match status" value="1"/>
</dbReference>
<accession>A0AAP0PR10</accession>
<dbReference type="Proteomes" id="UP001417504">
    <property type="component" value="Unassembled WGS sequence"/>
</dbReference>
<dbReference type="InterPro" id="IPR011009">
    <property type="entry name" value="Kinase-like_dom_sf"/>
</dbReference>
<dbReference type="EMBL" id="JBBNAE010000001">
    <property type="protein sequence ID" value="KAK9153503.1"/>
    <property type="molecule type" value="Genomic_DNA"/>
</dbReference>
<evidence type="ECO:0000259" key="1">
    <source>
        <dbReference type="PROSITE" id="PS50011"/>
    </source>
</evidence>
<dbReference type="InterPro" id="IPR000719">
    <property type="entry name" value="Prot_kinase_dom"/>
</dbReference>
<dbReference type="GO" id="GO:0005524">
    <property type="term" value="F:ATP binding"/>
    <property type="evidence" value="ECO:0007669"/>
    <property type="project" value="InterPro"/>
</dbReference>
<comment type="caution">
    <text evidence="2">The sequence shown here is derived from an EMBL/GenBank/DDBJ whole genome shotgun (WGS) entry which is preliminary data.</text>
</comment>
<name>A0AAP0PR10_9MAGN</name>
<dbReference type="SUPFAM" id="SSF56112">
    <property type="entry name" value="Protein kinase-like (PK-like)"/>
    <property type="match status" value="1"/>
</dbReference>
<organism evidence="2 3">
    <name type="scientific">Stephania japonica</name>
    <dbReference type="NCBI Taxonomy" id="461633"/>
    <lineage>
        <taxon>Eukaryota</taxon>
        <taxon>Viridiplantae</taxon>
        <taxon>Streptophyta</taxon>
        <taxon>Embryophyta</taxon>
        <taxon>Tracheophyta</taxon>
        <taxon>Spermatophyta</taxon>
        <taxon>Magnoliopsida</taxon>
        <taxon>Ranunculales</taxon>
        <taxon>Menispermaceae</taxon>
        <taxon>Menispermoideae</taxon>
        <taxon>Cissampelideae</taxon>
        <taxon>Stephania</taxon>
    </lineage>
</organism>
<dbReference type="GO" id="GO:0004672">
    <property type="term" value="F:protein kinase activity"/>
    <property type="evidence" value="ECO:0007669"/>
    <property type="project" value="InterPro"/>
</dbReference>
<proteinExistence type="predicted"/>
<dbReference type="PROSITE" id="PS50011">
    <property type="entry name" value="PROTEIN_KINASE_DOM"/>
    <property type="match status" value="1"/>
</dbReference>
<sequence length="163" mass="18462">MKRQRNGTSSKHQDRPDEFLLSELATATNYFSLENKNRGGSFGSVYKGMLADGREVAVKWGEAGPLVAKKLEKKESAFDQSELAFVCRLHHKHLASVGLVGFCEEGDERLLVYEYMKNGLLHDHLHSKDNVDKSNSGLNSWKTRRRSVAIRRNIATKRIPSLF</sequence>
<dbReference type="Gene3D" id="3.30.200.20">
    <property type="entry name" value="Phosphorylase Kinase, domain 1"/>
    <property type="match status" value="1"/>
</dbReference>
<dbReference type="PANTHER" id="PTHR46146:SF3">
    <property type="entry name" value="SERINE_THREONINE-PROTEIN KINASE-LIKE PROTEIN CCR3-RELATED"/>
    <property type="match status" value="1"/>
</dbReference>
<evidence type="ECO:0000313" key="2">
    <source>
        <dbReference type="EMBL" id="KAK9153503.1"/>
    </source>
</evidence>
<keyword evidence="3" id="KW-1185">Reference proteome</keyword>
<feature type="domain" description="Protein kinase" evidence="1">
    <location>
        <begin position="31"/>
        <end position="163"/>
    </location>
</feature>
<dbReference type="InterPro" id="IPR001245">
    <property type="entry name" value="Ser-Thr/Tyr_kinase_cat_dom"/>
</dbReference>
<dbReference type="AlphaFoldDB" id="A0AAP0PR10"/>
<protein>
    <recommendedName>
        <fullName evidence="1">Protein kinase domain-containing protein</fullName>
    </recommendedName>
</protein>
<evidence type="ECO:0000313" key="3">
    <source>
        <dbReference type="Proteomes" id="UP001417504"/>
    </source>
</evidence>
<dbReference type="Pfam" id="PF07714">
    <property type="entry name" value="PK_Tyr_Ser-Thr"/>
    <property type="match status" value="1"/>
</dbReference>
<gene>
    <name evidence="2" type="ORF">Sjap_000983</name>
</gene>